<feature type="transmembrane region" description="Helical" evidence="5">
    <location>
        <begin position="55"/>
        <end position="77"/>
    </location>
</feature>
<keyword evidence="2 5" id="KW-0812">Transmembrane</keyword>
<reference evidence="6" key="1">
    <citation type="journal article" date="2019" name="bioRxiv">
        <title>The Genome of the Zebra Mussel, Dreissena polymorpha: A Resource for Invasive Species Research.</title>
        <authorList>
            <person name="McCartney M.A."/>
            <person name="Auch B."/>
            <person name="Kono T."/>
            <person name="Mallez S."/>
            <person name="Zhang Y."/>
            <person name="Obille A."/>
            <person name="Becker A."/>
            <person name="Abrahante J.E."/>
            <person name="Garbe J."/>
            <person name="Badalamenti J.P."/>
            <person name="Herman A."/>
            <person name="Mangelson H."/>
            <person name="Liachko I."/>
            <person name="Sullivan S."/>
            <person name="Sone E.D."/>
            <person name="Koren S."/>
            <person name="Silverstein K.A.T."/>
            <person name="Beckman K.B."/>
            <person name="Gohl D.M."/>
        </authorList>
    </citation>
    <scope>NUCLEOTIDE SEQUENCE</scope>
    <source>
        <strain evidence="6">Duluth1</strain>
        <tissue evidence="6">Whole animal</tissue>
    </source>
</reference>
<feature type="transmembrane region" description="Helical" evidence="5">
    <location>
        <begin position="138"/>
        <end position="159"/>
    </location>
</feature>
<keyword evidence="4 5" id="KW-0472">Membrane</keyword>
<dbReference type="GO" id="GO:0007189">
    <property type="term" value="P:adenylate cyclase-activating G protein-coupled receptor signaling pathway"/>
    <property type="evidence" value="ECO:0007669"/>
    <property type="project" value="TreeGrafter"/>
</dbReference>
<sequence>MFSLAGIIVAIAYEDGMLGRNEFDRSIEIGPLCWVIFEKQHLQKSIIYMLITGKVWELACYLLTSTFYVLLKFKLYLRHRFKHLNEINPDLRADDRNFLYVWLVLLAIRAWGTIRFFMLIASKGEIPKTLEVIDTSLSYIQAFFDPSQALLNFILFCLLDRDVRQMMCQRCITKDYVRMRNNDVNNDVTQQQRIVNASFYEESYADNDHEVQNLISRSNEQTGVLSKIDTSYNGTGSKRKYGSVKTRESSFSNKSFTV</sequence>
<evidence type="ECO:0000256" key="1">
    <source>
        <dbReference type="ARBA" id="ARBA00004141"/>
    </source>
</evidence>
<dbReference type="GO" id="GO:0004930">
    <property type="term" value="F:G protein-coupled receptor activity"/>
    <property type="evidence" value="ECO:0007669"/>
    <property type="project" value="TreeGrafter"/>
</dbReference>
<dbReference type="EMBL" id="JAIWYP010000005">
    <property type="protein sequence ID" value="KAH3824058.1"/>
    <property type="molecule type" value="Genomic_DNA"/>
</dbReference>
<keyword evidence="3 5" id="KW-1133">Transmembrane helix</keyword>
<reference evidence="6" key="2">
    <citation type="submission" date="2020-11" db="EMBL/GenBank/DDBJ databases">
        <authorList>
            <person name="McCartney M.A."/>
            <person name="Auch B."/>
            <person name="Kono T."/>
            <person name="Mallez S."/>
            <person name="Becker A."/>
            <person name="Gohl D.M."/>
            <person name="Silverstein K.A.T."/>
            <person name="Koren S."/>
            <person name="Bechman K.B."/>
            <person name="Herman A."/>
            <person name="Abrahante J.E."/>
            <person name="Garbe J."/>
        </authorList>
    </citation>
    <scope>NUCLEOTIDE SEQUENCE</scope>
    <source>
        <strain evidence="6">Duluth1</strain>
        <tissue evidence="6">Whole animal</tissue>
    </source>
</reference>
<evidence type="ECO:0000256" key="4">
    <source>
        <dbReference type="ARBA" id="ARBA00023136"/>
    </source>
</evidence>
<evidence type="ECO:0000256" key="5">
    <source>
        <dbReference type="SAM" id="Phobius"/>
    </source>
</evidence>
<evidence type="ECO:0000313" key="6">
    <source>
        <dbReference type="EMBL" id="KAH3824058.1"/>
    </source>
</evidence>
<evidence type="ECO:0000256" key="2">
    <source>
        <dbReference type="ARBA" id="ARBA00022692"/>
    </source>
</evidence>
<feature type="transmembrane region" description="Helical" evidence="5">
    <location>
        <begin position="98"/>
        <end position="118"/>
    </location>
</feature>
<proteinExistence type="predicted"/>
<dbReference type="Gene3D" id="1.20.1070.10">
    <property type="entry name" value="Rhodopsin 7-helix transmembrane proteins"/>
    <property type="match status" value="1"/>
</dbReference>
<keyword evidence="7" id="KW-1185">Reference proteome</keyword>
<evidence type="ECO:0000256" key="3">
    <source>
        <dbReference type="ARBA" id="ARBA00022989"/>
    </source>
</evidence>
<evidence type="ECO:0000313" key="7">
    <source>
        <dbReference type="Proteomes" id="UP000828390"/>
    </source>
</evidence>
<organism evidence="6 7">
    <name type="scientific">Dreissena polymorpha</name>
    <name type="common">Zebra mussel</name>
    <name type="synonym">Mytilus polymorpha</name>
    <dbReference type="NCBI Taxonomy" id="45954"/>
    <lineage>
        <taxon>Eukaryota</taxon>
        <taxon>Metazoa</taxon>
        <taxon>Spiralia</taxon>
        <taxon>Lophotrochozoa</taxon>
        <taxon>Mollusca</taxon>
        <taxon>Bivalvia</taxon>
        <taxon>Autobranchia</taxon>
        <taxon>Heteroconchia</taxon>
        <taxon>Euheterodonta</taxon>
        <taxon>Imparidentia</taxon>
        <taxon>Neoheterodontei</taxon>
        <taxon>Myida</taxon>
        <taxon>Dreissenoidea</taxon>
        <taxon>Dreissenidae</taxon>
        <taxon>Dreissena</taxon>
    </lineage>
</organism>
<dbReference type="PANTHER" id="PTHR23112">
    <property type="entry name" value="G PROTEIN-COUPLED RECEPTOR 157-RELATED"/>
    <property type="match status" value="1"/>
</dbReference>
<gene>
    <name evidence="6" type="ORF">DPMN_125886</name>
</gene>
<dbReference type="PANTHER" id="PTHR23112:SF47">
    <property type="entry name" value="G-PROTEIN COUPLED RECEPTOR 157"/>
    <property type="match status" value="1"/>
</dbReference>
<dbReference type="AlphaFoldDB" id="A0A9D4JXL7"/>
<dbReference type="Proteomes" id="UP000828390">
    <property type="component" value="Unassembled WGS sequence"/>
</dbReference>
<name>A0A9D4JXL7_DREPO</name>
<comment type="subcellular location">
    <subcellularLocation>
        <location evidence="1">Membrane</location>
        <topology evidence="1">Multi-pass membrane protein</topology>
    </subcellularLocation>
</comment>
<protein>
    <submittedName>
        <fullName evidence="6">Uncharacterized protein</fullName>
    </submittedName>
</protein>
<comment type="caution">
    <text evidence="6">The sequence shown here is derived from an EMBL/GenBank/DDBJ whole genome shotgun (WGS) entry which is preliminary data.</text>
</comment>
<accession>A0A9D4JXL7</accession>
<dbReference type="GO" id="GO:0005886">
    <property type="term" value="C:plasma membrane"/>
    <property type="evidence" value="ECO:0007669"/>
    <property type="project" value="TreeGrafter"/>
</dbReference>